<organism evidence="2">
    <name type="scientific">viral metagenome</name>
    <dbReference type="NCBI Taxonomy" id="1070528"/>
    <lineage>
        <taxon>unclassified sequences</taxon>
        <taxon>metagenomes</taxon>
        <taxon>organismal metagenomes</taxon>
    </lineage>
</organism>
<sequence length="225" mass="26626">MGYYWEQNKIYILISILIFIIWLVILALLFIDINIQVSTNDNETCSNPVAMYFDKANREKCLRLAAEKKSAVVQKIEKTFEKNVENVIKKTYNVKKEVKKIDDYYEGIQSKKEQDRVKKIEAARSLYNDVYNLVQKIRTDYKENQEGLVKLVDYYQNTFDYNQQIMKELADQLFKKLVSNTFTKNYAEQRGNMVTSYDKIQQFLATFSKEEPLPDLPRDARMGKK</sequence>
<protein>
    <submittedName>
        <fullName evidence="2">Uncharacterized protein</fullName>
    </submittedName>
</protein>
<keyword evidence="1" id="KW-0472">Membrane</keyword>
<proteinExistence type="predicted"/>
<keyword evidence="1" id="KW-1133">Transmembrane helix</keyword>
<dbReference type="AlphaFoldDB" id="A0A6C0B5Q9"/>
<accession>A0A6C0B5Q9</accession>
<name>A0A6C0B5Q9_9ZZZZ</name>
<dbReference type="EMBL" id="MN739080">
    <property type="protein sequence ID" value="QHS87390.1"/>
    <property type="molecule type" value="Genomic_DNA"/>
</dbReference>
<evidence type="ECO:0000256" key="1">
    <source>
        <dbReference type="SAM" id="Phobius"/>
    </source>
</evidence>
<evidence type="ECO:0000313" key="2">
    <source>
        <dbReference type="EMBL" id="QHS87390.1"/>
    </source>
</evidence>
<reference evidence="2" key="1">
    <citation type="journal article" date="2020" name="Nature">
        <title>Giant virus diversity and host interactions through global metagenomics.</title>
        <authorList>
            <person name="Schulz F."/>
            <person name="Roux S."/>
            <person name="Paez-Espino D."/>
            <person name="Jungbluth S."/>
            <person name="Walsh D.A."/>
            <person name="Denef V.J."/>
            <person name="McMahon K.D."/>
            <person name="Konstantinidis K.T."/>
            <person name="Eloe-Fadrosh E.A."/>
            <person name="Kyrpides N.C."/>
            <person name="Woyke T."/>
        </authorList>
    </citation>
    <scope>NUCLEOTIDE SEQUENCE</scope>
    <source>
        <strain evidence="2">GVMAG-M-3300010157-4</strain>
    </source>
</reference>
<keyword evidence="1" id="KW-0812">Transmembrane</keyword>
<feature type="transmembrane region" description="Helical" evidence="1">
    <location>
        <begin position="12"/>
        <end position="31"/>
    </location>
</feature>